<organism evidence="3 4">
    <name type="scientific">Thermococcus cleftensis (strain DSM 27260 / KACC 17922 / CL1)</name>
    <dbReference type="NCBI Taxonomy" id="163003"/>
    <lineage>
        <taxon>Archaea</taxon>
        <taxon>Methanobacteriati</taxon>
        <taxon>Methanobacteriota</taxon>
        <taxon>Thermococci</taxon>
        <taxon>Thermococcales</taxon>
        <taxon>Thermococcaceae</taxon>
        <taxon>Thermococcus</taxon>
    </lineage>
</organism>
<evidence type="ECO:0000259" key="1">
    <source>
        <dbReference type="Pfam" id="PF04256"/>
    </source>
</evidence>
<dbReference type="PANTHER" id="PTHR42252:SF1">
    <property type="entry name" value="DUF434 DOMAIN-CONTAINING PROTEIN"/>
    <property type="match status" value="1"/>
</dbReference>
<evidence type="ECO:0008006" key="5">
    <source>
        <dbReference type="Google" id="ProtNLM"/>
    </source>
</evidence>
<keyword evidence="4" id="KW-1185">Reference proteome</keyword>
<protein>
    <recommendedName>
        <fullName evidence="5">DUF434 domain-containing protein</fullName>
    </recommendedName>
</protein>
<dbReference type="InterPro" id="IPR007368">
    <property type="entry name" value="DUF434"/>
</dbReference>
<dbReference type="PANTHER" id="PTHR42252">
    <property type="entry name" value="DUF5616 DOMAIN-CONTAINING PROTEIN"/>
    <property type="match status" value="1"/>
</dbReference>
<evidence type="ECO:0000313" key="4">
    <source>
        <dbReference type="Proteomes" id="UP000006064"/>
    </source>
</evidence>
<dbReference type="EMBL" id="CP003651">
    <property type="protein sequence ID" value="AFL94933.1"/>
    <property type="molecule type" value="Genomic_DNA"/>
</dbReference>
<dbReference type="KEGG" id="thm:CL1_0728"/>
<dbReference type="RefSeq" id="WP_014788569.1">
    <property type="nucleotide sequence ID" value="NC_018015.1"/>
</dbReference>
<name>I3ZT99_THECF</name>
<dbReference type="GeneID" id="13038423"/>
<dbReference type="InterPro" id="IPR041652">
    <property type="entry name" value="DUF5616"/>
</dbReference>
<dbReference type="Pfam" id="PF04256">
    <property type="entry name" value="DUF434"/>
    <property type="match status" value="1"/>
</dbReference>
<dbReference type="HOGENOM" id="CLU_102155_0_0_2"/>
<feature type="domain" description="DUF434" evidence="1">
    <location>
        <begin position="2"/>
        <end position="56"/>
    </location>
</feature>
<proteinExistence type="predicted"/>
<evidence type="ECO:0000259" key="2">
    <source>
        <dbReference type="Pfam" id="PF18481"/>
    </source>
</evidence>
<dbReference type="OrthoDB" id="60095at2157"/>
<dbReference type="AlphaFoldDB" id="I3ZT99"/>
<dbReference type="Proteomes" id="UP000006064">
    <property type="component" value="Chromosome"/>
</dbReference>
<reference evidence="3 4" key="1">
    <citation type="journal article" date="2012" name="J. Bacteriol.">
        <title>Complete Genome Sequence of the Hyperthermophilic Archaeon Thermococcus sp. Strain CL1, Isolated from a Paralvinella sp. Polychaete Worm Collected from a Hydrothermal Vent.</title>
        <authorList>
            <person name="Jung J.H."/>
            <person name="Holden J.F."/>
            <person name="Seo D.H."/>
            <person name="Park K.H."/>
            <person name="Shin H."/>
            <person name="Ryu S."/>
            <person name="Lee J.H."/>
            <person name="Park C.S."/>
        </authorList>
    </citation>
    <scope>NUCLEOTIDE SEQUENCE [LARGE SCALE GENOMIC DNA]</scope>
    <source>
        <strain evidence="4">DSM 27260 / KACC 17922 / CL1</strain>
    </source>
</reference>
<dbReference type="STRING" id="163003.CL1_0728"/>
<sequence length="225" mass="25423">MLCEAYLDLRYLLNRGYRKGYALEFVANHYRLSREERHLLARCVFSDEWIAEVRGKLLKPEELRDRVLAIDGFNVLITLESILEGKAVLCEDGLVRDLKYQGKYRLNEGTERVIEDVAESLARLGVSKAIFFYGSAVPRSGVVRKLTEKILELEGVPGEVRLVRSPDFELKKFETVATADVGIISRVPAVFDLAAYAGRPPRGGVKPLVKLLRKAQQSRIEKTSV</sequence>
<gene>
    <name evidence="3" type="ORF">CL1_0728</name>
</gene>
<feature type="domain" description="DUF5616" evidence="2">
    <location>
        <begin position="61"/>
        <end position="195"/>
    </location>
</feature>
<dbReference type="Pfam" id="PF18481">
    <property type="entry name" value="DUF5616"/>
    <property type="match status" value="1"/>
</dbReference>
<accession>I3ZT99</accession>
<evidence type="ECO:0000313" key="3">
    <source>
        <dbReference type="EMBL" id="AFL94933.1"/>
    </source>
</evidence>